<evidence type="ECO:0000256" key="10">
    <source>
        <dbReference type="HAMAP-Rule" id="MF_00454"/>
    </source>
</evidence>
<gene>
    <name evidence="10 11" type="primary">crcB</name>
    <name evidence="10" type="synonym">fluC</name>
    <name evidence="11" type="ORF">GCM10009717_38150</name>
</gene>
<evidence type="ECO:0000313" key="11">
    <source>
        <dbReference type="EMBL" id="GAA1967555.1"/>
    </source>
</evidence>
<keyword evidence="5 10" id="KW-0472">Membrane</keyword>
<comment type="similarity">
    <text evidence="7 10">Belongs to the fluoride channel Fluc/FEX (TC 1.A.43) family.</text>
</comment>
<dbReference type="PANTHER" id="PTHR28259:SF1">
    <property type="entry name" value="FLUORIDE EXPORT PROTEIN 1-RELATED"/>
    <property type="match status" value="1"/>
</dbReference>
<evidence type="ECO:0000256" key="7">
    <source>
        <dbReference type="ARBA" id="ARBA00035120"/>
    </source>
</evidence>
<protein>
    <recommendedName>
        <fullName evidence="10">Fluoride-specific ion channel FluC</fullName>
    </recommendedName>
</protein>
<evidence type="ECO:0000256" key="2">
    <source>
        <dbReference type="ARBA" id="ARBA00022475"/>
    </source>
</evidence>
<dbReference type="HAMAP" id="MF_00454">
    <property type="entry name" value="FluC"/>
    <property type="match status" value="1"/>
</dbReference>
<keyword evidence="10" id="KW-0915">Sodium</keyword>
<comment type="caution">
    <text evidence="11">The sequence shown here is derived from an EMBL/GenBank/DDBJ whole genome shotgun (WGS) entry which is preliminary data.</text>
</comment>
<feature type="transmembrane region" description="Helical" evidence="10">
    <location>
        <begin position="34"/>
        <end position="55"/>
    </location>
</feature>
<comment type="activity regulation">
    <text evidence="10">Na(+) is not transported, but it plays an essential structural role and its presence is essential for fluoride channel function.</text>
</comment>
<accession>A0ABN2RDT6</accession>
<keyword evidence="10" id="KW-0813">Transport</keyword>
<dbReference type="RefSeq" id="WP_157416372.1">
    <property type="nucleotide sequence ID" value="NZ_BAAAMK010000012.1"/>
</dbReference>
<sequence>MRSYLAVAIGGLLGTGLRLTIDLALPHADHEFPVSTLIINLVGAFVLGWLVGGLWTRPSTPNWVKAGIGSGVLGSFTTMSAVLAAVALLSGAGEAWLAALYLAVSAIGGLLLAAAGLRIGSLIAHRPMPSTVTDAGQTL</sequence>
<keyword evidence="2 10" id="KW-1003">Cell membrane</keyword>
<evidence type="ECO:0000256" key="3">
    <source>
        <dbReference type="ARBA" id="ARBA00022692"/>
    </source>
</evidence>
<comment type="catalytic activity">
    <reaction evidence="8">
        <text>fluoride(in) = fluoride(out)</text>
        <dbReference type="Rhea" id="RHEA:76159"/>
        <dbReference type="ChEBI" id="CHEBI:17051"/>
    </reaction>
    <physiologicalReaction direction="left-to-right" evidence="8">
        <dbReference type="Rhea" id="RHEA:76160"/>
    </physiologicalReaction>
</comment>
<reference evidence="11 12" key="1">
    <citation type="journal article" date="2019" name="Int. J. Syst. Evol. Microbiol.">
        <title>The Global Catalogue of Microorganisms (GCM) 10K type strain sequencing project: providing services to taxonomists for standard genome sequencing and annotation.</title>
        <authorList>
            <consortium name="The Broad Institute Genomics Platform"/>
            <consortium name="The Broad Institute Genome Sequencing Center for Infectious Disease"/>
            <person name="Wu L."/>
            <person name="Ma J."/>
        </authorList>
    </citation>
    <scope>NUCLEOTIDE SEQUENCE [LARGE SCALE GENOMIC DNA]</scope>
    <source>
        <strain evidence="11 12">JCM 13584</strain>
    </source>
</reference>
<feature type="transmembrane region" description="Helical" evidence="10">
    <location>
        <begin position="95"/>
        <end position="117"/>
    </location>
</feature>
<dbReference type="Pfam" id="PF02537">
    <property type="entry name" value="CRCB"/>
    <property type="match status" value="1"/>
</dbReference>
<name>A0ABN2RDT6_9MICO</name>
<evidence type="ECO:0000256" key="1">
    <source>
        <dbReference type="ARBA" id="ARBA00004651"/>
    </source>
</evidence>
<keyword evidence="4 10" id="KW-1133">Transmembrane helix</keyword>
<comment type="subcellular location">
    <subcellularLocation>
        <location evidence="1 10">Cell membrane</location>
        <topology evidence="1 10">Multi-pass membrane protein</topology>
    </subcellularLocation>
</comment>
<keyword evidence="6 10" id="KW-0407">Ion channel</keyword>
<evidence type="ECO:0000256" key="6">
    <source>
        <dbReference type="ARBA" id="ARBA00023303"/>
    </source>
</evidence>
<proteinExistence type="inferred from homology"/>
<keyword evidence="10" id="KW-0479">Metal-binding</keyword>
<dbReference type="Proteomes" id="UP001499954">
    <property type="component" value="Unassembled WGS sequence"/>
</dbReference>
<keyword evidence="3 10" id="KW-0812">Transmembrane</keyword>
<evidence type="ECO:0000313" key="12">
    <source>
        <dbReference type="Proteomes" id="UP001499954"/>
    </source>
</evidence>
<comment type="function">
    <text evidence="9 10">Fluoride-specific ion channel. Important for reducing fluoride concentration in the cell, thus reducing its toxicity.</text>
</comment>
<evidence type="ECO:0000256" key="5">
    <source>
        <dbReference type="ARBA" id="ARBA00023136"/>
    </source>
</evidence>
<keyword evidence="10" id="KW-0406">Ion transport</keyword>
<dbReference type="PANTHER" id="PTHR28259">
    <property type="entry name" value="FLUORIDE EXPORT PROTEIN 1-RELATED"/>
    <property type="match status" value="1"/>
</dbReference>
<feature type="transmembrane region" description="Helical" evidence="10">
    <location>
        <begin position="67"/>
        <end position="89"/>
    </location>
</feature>
<evidence type="ECO:0000256" key="8">
    <source>
        <dbReference type="ARBA" id="ARBA00035585"/>
    </source>
</evidence>
<dbReference type="InterPro" id="IPR003691">
    <property type="entry name" value="FluC"/>
</dbReference>
<dbReference type="EMBL" id="BAAAMK010000012">
    <property type="protein sequence ID" value="GAA1967555.1"/>
    <property type="molecule type" value="Genomic_DNA"/>
</dbReference>
<organism evidence="11 12">
    <name type="scientific">Agromyces allii</name>
    <dbReference type="NCBI Taxonomy" id="393607"/>
    <lineage>
        <taxon>Bacteria</taxon>
        <taxon>Bacillati</taxon>
        <taxon>Actinomycetota</taxon>
        <taxon>Actinomycetes</taxon>
        <taxon>Micrococcales</taxon>
        <taxon>Microbacteriaceae</taxon>
        <taxon>Agromyces</taxon>
    </lineage>
</organism>
<feature type="binding site" evidence="10">
    <location>
        <position position="77"/>
    </location>
    <ligand>
        <name>Na(+)</name>
        <dbReference type="ChEBI" id="CHEBI:29101"/>
        <note>structural</note>
    </ligand>
</feature>
<evidence type="ECO:0000256" key="4">
    <source>
        <dbReference type="ARBA" id="ARBA00022989"/>
    </source>
</evidence>
<keyword evidence="12" id="KW-1185">Reference proteome</keyword>
<evidence type="ECO:0000256" key="9">
    <source>
        <dbReference type="ARBA" id="ARBA00049940"/>
    </source>
</evidence>
<feature type="binding site" evidence="10">
    <location>
        <position position="74"/>
    </location>
    <ligand>
        <name>Na(+)</name>
        <dbReference type="ChEBI" id="CHEBI:29101"/>
        <note>structural</note>
    </ligand>
</feature>